<dbReference type="EMBL" id="QGMY01000002">
    <property type="protein sequence ID" value="PWR74407.1"/>
    <property type="molecule type" value="Genomic_DNA"/>
</dbReference>
<feature type="compositionally biased region" description="Basic and acidic residues" evidence="1">
    <location>
        <begin position="1"/>
        <end position="12"/>
    </location>
</feature>
<evidence type="ECO:0000313" key="3">
    <source>
        <dbReference type="Proteomes" id="UP000245657"/>
    </source>
</evidence>
<name>A0A2V2NDH6_9EURY</name>
<accession>A0A2V2NDH6</accession>
<feature type="region of interest" description="Disordered" evidence="1">
    <location>
        <begin position="1"/>
        <end position="34"/>
    </location>
</feature>
<comment type="caution">
    <text evidence="2">The sequence shown here is derived from an EMBL/GenBank/DDBJ whole genome shotgun (WGS) entry which is preliminary data.</text>
</comment>
<dbReference type="AlphaFoldDB" id="A0A2V2NDH6"/>
<sequence>MGGQFEKGRWVEEPTQQASATGSPDDLTERLSQAKASFGKGLDELLSVGKELLTTQEGRKHIGRSMDQTGAEIMGTLEETARKATEYISSVLEQKRKD</sequence>
<reference evidence="2 3" key="1">
    <citation type="submission" date="2018-05" db="EMBL/GenBank/DDBJ databases">
        <title>Draft genome of Methanospirillum lacunae Ki8-1.</title>
        <authorList>
            <person name="Dueholm M.S."/>
            <person name="Nielsen P.H."/>
            <person name="Bakmann L.F."/>
            <person name="Otzen D.E."/>
        </authorList>
    </citation>
    <scope>NUCLEOTIDE SEQUENCE [LARGE SCALE GENOMIC DNA]</scope>
    <source>
        <strain evidence="2 3">Ki8-1</strain>
    </source>
</reference>
<organism evidence="2 3">
    <name type="scientific">Methanospirillum lacunae</name>
    <dbReference type="NCBI Taxonomy" id="668570"/>
    <lineage>
        <taxon>Archaea</taxon>
        <taxon>Methanobacteriati</taxon>
        <taxon>Methanobacteriota</taxon>
        <taxon>Stenosarchaea group</taxon>
        <taxon>Methanomicrobia</taxon>
        <taxon>Methanomicrobiales</taxon>
        <taxon>Methanospirillaceae</taxon>
        <taxon>Methanospirillum</taxon>
    </lineage>
</organism>
<proteinExistence type="predicted"/>
<evidence type="ECO:0000256" key="1">
    <source>
        <dbReference type="SAM" id="MobiDB-lite"/>
    </source>
</evidence>
<gene>
    <name evidence="2" type="ORF">DK846_04465</name>
</gene>
<protein>
    <submittedName>
        <fullName evidence="2">Uncharacterized protein</fullName>
    </submittedName>
</protein>
<evidence type="ECO:0000313" key="2">
    <source>
        <dbReference type="EMBL" id="PWR74407.1"/>
    </source>
</evidence>
<keyword evidence="3" id="KW-1185">Reference proteome</keyword>
<dbReference type="Proteomes" id="UP000245657">
    <property type="component" value="Unassembled WGS sequence"/>
</dbReference>